<dbReference type="PANTHER" id="PTHR15818">
    <property type="entry name" value="G PATCH AND KOW-CONTAINING"/>
    <property type="match status" value="1"/>
</dbReference>
<dbReference type="Pfam" id="PF12656">
    <property type="entry name" value="G-patch_2"/>
    <property type="match status" value="1"/>
</dbReference>
<feature type="compositionally biased region" description="Polar residues" evidence="3">
    <location>
        <begin position="7"/>
        <end position="32"/>
    </location>
</feature>
<proteinExistence type="predicted"/>
<sequence length="169" mass="18610">MKKISFSVPSANPQSKPKSIATQNDVDSTKYSITEFDPSKPATPSAPKVTIPPLQNHWKPSNNSSRLYRRTPAETQLLHKLKLQDDLQRLPEGRGFEDFEDVPVEGFGAAVLSGYGWTEGMGIGKNAKEDVKVAQFKGRTSRGGLGFVASSNNSDNFDRCSRDLCHLQL</sequence>
<feature type="domain" description="G-patch" evidence="4">
    <location>
        <begin position="104"/>
        <end position="150"/>
    </location>
</feature>
<name>A0AA86SA27_9FABA</name>
<dbReference type="SMART" id="SM00443">
    <property type="entry name" value="G_patch"/>
    <property type="match status" value="1"/>
</dbReference>
<keyword evidence="2" id="KW-0539">Nucleus</keyword>
<evidence type="ECO:0000256" key="3">
    <source>
        <dbReference type="SAM" id="MobiDB-lite"/>
    </source>
</evidence>
<evidence type="ECO:0000256" key="2">
    <source>
        <dbReference type="ARBA" id="ARBA00023242"/>
    </source>
</evidence>
<reference evidence="5" key="1">
    <citation type="submission" date="2023-10" db="EMBL/GenBank/DDBJ databases">
        <authorList>
            <person name="Domelevo Entfellner J.-B."/>
        </authorList>
    </citation>
    <scope>NUCLEOTIDE SEQUENCE</scope>
</reference>
<dbReference type="Gramene" id="rna-AYBTSS11_LOCUS6090">
    <property type="protein sequence ID" value="CAJ1932977.1"/>
    <property type="gene ID" value="gene-AYBTSS11_LOCUS6090"/>
</dbReference>
<dbReference type="AlphaFoldDB" id="A0AA86SA27"/>
<dbReference type="Proteomes" id="UP001189624">
    <property type="component" value="Chromosome 2"/>
</dbReference>
<dbReference type="InterPro" id="IPR000467">
    <property type="entry name" value="G_patch_dom"/>
</dbReference>
<protein>
    <recommendedName>
        <fullName evidence="4">G-patch domain-containing protein</fullName>
    </recommendedName>
</protein>
<dbReference type="GO" id="GO:0003676">
    <property type="term" value="F:nucleic acid binding"/>
    <property type="evidence" value="ECO:0007669"/>
    <property type="project" value="InterPro"/>
</dbReference>
<evidence type="ECO:0000259" key="4">
    <source>
        <dbReference type="PROSITE" id="PS50174"/>
    </source>
</evidence>
<dbReference type="InterPro" id="IPR045166">
    <property type="entry name" value="Spp2-like"/>
</dbReference>
<keyword evidence="6" id="KW-1185">Reference proteome</keyword>
<evidence type="ECO:0000256" key="1">
    <source>
        <dbReference type="ARBA" id="ARBA00004123"/>
    </source>
</evidence>
<dbReference type="InterPro" id="IPR026822">
    <property type="entry name" value="Spp2/MOS2_G-patch"/>
</dbReference>
<comment type="subcellular location">
    <subcellularLocation>
        <location evidence="1">Nucleus</location>
    </subcellularLocation>
</comment>
<gene>
    <name evidence="5" type="ORF">AYBTSS11_LOCUS6090</name>
</gene>
<dbReference type="EMBL" id="OY731399">
    <property type="protein sequence ID" value="CAJ1932977.1"/>
    <property type="molecule type" value="Genomic_DNA"/>
</dbReference>
<dbReference type="PANTHER" id="PTHR15818:SF2">
    <property type="entry name" value="G-PATCH DOMAIN AND KOW MOTIFS-CONTAINING PROTEIN"/>
    <property type="match status" value="1"/>
</dbReference>
<dbReference type="GO" id="GO:0000398">
    <property type="term" value="P:mRNA splicing, via spliceosome"/>
    <property type="evidence" value="ECO:0007669"/>
    <property type="project" value="InterPro"/>
</dbReference>
<evidence type="ECO:0000313" key="5">
    <source>
        <dbReference type="EMBL" id="CAJ1932977.1"/>
    </source>
</evidence>
<feature type="region of interest" description="Disordered" evidence="3">
    <location>
        <begin position="1"/>
        <end position="67"/>
    </location>
</feature>
<dbReference type="GO" id="GO:0005681">
    <property type="term" value="C:spliceosomal complex"/>
    <property type="evidence" value="ECO:0007669"/>
    <property type="project" value="TreeGrafter"/>
</dbReference>
<organism evidence="5 6">
    <name type="scientific">Sphenostylis stenocarpa</name>
    <dbReference type="NCBI Taxonomy" id="92480"/>
    <lineage>
        <taxon>Eukaryota</taxon>
        <taxon>Viridiplantae</taxon>
        <taxon>Streptophyta</taxon>
        <taxon>Embryophyta</taxon>
        <taxon>Tracheophyta</taxon>
        <taxon>Spermatophyta</taxon>
        <taxon>Magnoliopsida</taxon>
        <taxon>eudicotyledons</taxon>
        <taxon>Gunneridae</taxon>
        <taxon>Pentapetalae</taxon>
        <taxon>rosids</taxon>
        <taxon>fabids</taxon>
        <taxon>Fabales</taxon>
        <taxon>Fabaceae</taxon>
        <taxon>Papilionoideae</taxon>
        <taxon>50 kb inversion clade</taxon>
        <taxon>NPAAA clade</taxon>
        <taxon>indigoferoid/millettioid clade</taxon>
        <taxon>Phaseoleae</taxon>
        <taxon>Sphenostylis</taxon>
    </lineage>
</organism>
<accession>A0AA86SA27</accession>
<dbReference type="PROSITE" id="PS50174">
    <property type="entry name" value="G_PATCH"/>
    <property type="match status" value="1"/>
</dbReference>
<evidence type="ECO:0000313" key="6">
    <source>
        <dbReference type="Proteomes" id="UP001189624"/>
    </source>
</evidence>